<sequence>MLDKIQIEKGDIFKYVEMKDEYSKSTNVRRRHQNGNV</sequence>
<dbReference type="HOGENOM" id="CLU_3344615_0_0_9"/>
<dbReference type="BioCyc" id="JESP1508404:G14D9-9590-MONOMER"/>
<evidence type="ECO:0000313" key="2">
    <source>
        <dbReference type="Proteomes" id="UP000031449"/>
    </source>
</evidence>
<evidence type="ECO:0000313" key="1">
    <source>
        <dbReference type="EMBL" id="AJD89690.1"/>
    </source>
</evidence>
<protein>
    <submittedName>
        <fullName evidence="1">Uncharacterized protein</fullName>
    </submittedName>
</protein>
<dbReference type="STRING" id="1508404.JMA_03730"/>
<dbReference type="EMBL" id="CP009416">
    <property type="protein sequence ID" value="AJD89690.1"/>
    <property type="molecule type" value="Genomic_DNA"/>
</dbReference>
<name>A0A0B5AH32_9BACL</name>
<reference evidence="1 2" key="1">
    <citation type="submission" date="2014-08" db="EMBL/GenBank/DDBJ databases">
        <title>Complete genome of a marine bacteria Jeotgalibacillus malaysiensis.</title>
        <authorList>
            <person name="Yaakop A.S."/>
            <person name="Chan K.-G."/>
            <person name="Goh K.M."/>
        </authorList>
    </citation>
    <scope>NUCLEOTIDE SEQUENCE [LARGE SCALE GENOMIC DNA]</scope>
    <source>
        <strain evidence="1 2">D5</strain>
    </source>
</reference>
<gene>
    <name evidence="1" type="ORF">JMA_03730</name>
</gene>
<dbReference type="AlphaFoldDB" id="A0A0B5AH32"/>
<keyword evidence="2" id="KW-1185">Reference proteome</keyword>
<dbReference type="Proteomes" id="UP000031449">
    <property type="component" value="Chromosome"/>
</dbReference>
<organism evidence="1 2">
    <name type="scientific">Jeotgalibacillus malaysiensis</name>
    <dbReference type="NCBI Taxonomy" id="1508404"/>
    <lineage>
        <taxon>Bacteria</taxon>
        <taxon>Bacillati</taxon>
        <taxon>Bacillota</taxon>
        <taxon>Bacilli</taxon>
        <taxon>Bacillales</taxon>
        <taxon>Caryophanaceae</taxon>
        <taxon>Jeotgalibacillus</taxon>
    </lineage>
</organism>
<proteinExistence type="predicted"/>
<accession>A0A0B5AH32</accession>
<dbReference type="KEGG" id="jeo:JMA_03730"/>